<dbReference type="EMBL" id="WVUK01000056">
    <property type="protein sequence ID" value="KAF7493051.1"/>
    <property type="molecule type" value="Genomic_DNA"/>
</dbReference>
<evidence type="ECO:0000256" key="12">
    <source>
        <dbReference type="PIRSR" id="PIRSR600246-2"/>
    </source>
</evidence>
<comment type="similarity">
    <text evidence="1">Belongs to the Ntn-hydrolase family.</text>
</comment>
<evidence type="ECO:0000313" key="16">
    <source>
        <dbReference type="EnsemblMetazoa" id="KAF7493051.1"/>
    </source>
</evidence>
<gene>
    <name evidence="15" type="ORF">SSS_8193</name>
</gene>
<comment type="function">
    <text evidence="6">Cleaves the GlcNAc-Asn bond which joins oligosaccharides to the peptide of asparagine-linked glycoproteins.</text>
</comment>
<dbReference type="EnsemblMetazoa" id="SSS_8193s_mrna">
    <property type="protein sequence ID" value="KAF7493051.1"/>
    <property type="gene ID" value="SSS_8193"/>
</dbReference>
<dbReference type="GO" id="GO:0005737">
    <property type="term" value="C:cytoplasm"/>
    <property type="evidence" value="ECO:0007669"/>
    <property type="project" value="TreeGrafter"/>
</dbReference>
<dbReference type="InterPro" id="IPR000246">
    <property type="entry name" value="Peptidase_T2"/>
</dbReference>
<dbReference type="GO" id="GO:0003948">
    <property type="term" value="F:N4-(beta-N-acetylglucosaminyl)-L-asparaginase activity"/>
    <property type="evidence" value="ECO:0007669"/>
    <property type="project" value="UniProtKB-EC"/>
</dbReference>
<dbReference type="AlphaFoldDB" id="A0A834VDQ8"/>
<dbReference type="PANTHER" id="PTHR10188:SF6">
    <property type="entry name" value="N(4)-(BETA-N-ACETYLGLUCOSAMINYL)-L-ASPARAGINASE"/>
    <property type="match status" value="1"/>
</dbReference>
<dbReference type="InterPro" id="IPR029055">
    <property type="entry name" value="Ntn_hydrolases_N"/>
</dbReference>
<feature type="chain" id="PRO_5038316185" description="N(4)-(beta-N-acetylglucosaminyl)-L-asparaginase" evidence="14">
    <location>
        <begin position="20"/>
        <end position="374"/>
    </location>
</feature>
<evidence type="ECO:0000256" key="6">
    <source>
        <dbReference type="ARBA" id="ARBA00053295"/>
    </source>
</evidence>
<dbReference type="FunFam" id="3.60.20.30:FF:000003">
    <property type="entry name" value="N(4)-(Beta-N-acetylglucosaminyl)-L-asparaginase isoform X1"/>
    <property type="match status" value="1"/>
</dbReference>
<dbReference type="Proteomes" id="UP000070412">
    <property type="component" value="Unassembled WGS sequence"/>
</dbReference>
<feature type="site" description="Cleavage; by autolysis" evidence="13">
    <location>
        <begin position="232"/>
        <end position="233"/>
    </location>
</feature>
<accession>A0A834VDQ8</accession>
<evidence type="ECO:0000256" key="10">
    <source>
        <dbReference type="ARBA" id="ARBA00080645"/>
    </source>
</evidence>
<feature type="binding site" evidence="12">
    <location>
        <begin position="284"/>
        <end position="287"/>
    </location>
    <ligand>
        <name>substrate</name>
    </ligand>
</feature>
<reference evidence="17" key="1">
    <citation type="journal article" date="2020" name="PLoS Negl. Trop. Dis.">
        <title>High-quality nuclear genome for Sarcoptes scabiei-A critical resource for a neglected parasite.</title>
        <authorList>
            <person name="Korhonen P.K."/>
            <person name="Gasser R.B."/>
            <person name="Ma G."/>
            <person name="Wang T."/>
            <person name="Stroehlein A.J."/>
            <person name="Young N.D."/>
            <person name="Ang C.S."/>
            <person name="Fernando D.D."/>
            <person name="Lu H.C."/>
            <person name="Taylor S."/>
            <person name="Reynolds S.L."/>
            <person name="Mofiz E."/>
            <person name="Najaraj S.H."/>
            <person name="Gowda H."/>
            <person name="Madugundu A."/>
            <person name="Renuse S."/>
            <person name="Holt D."/>
            <person name="Pandey A."/>
            <person name="Papenfuss A.T."/>
            <person name="Fischer K."/>
        </authorList>
    </citation>
    <scope>NUCLEOTIDE SEQUENCE [LARGE SCALE GENOMIC DNA]</scope>
</reference>
<evidence type="ECO:0000256" key="9">
    <source>
        <dbReference type="ARBA" id="ARBA00079301"/>
    </source>
</evidence>
<keyword evidence="3" id="KW-0378">Hydrolase</keyword>
<protein>
    <recommendedName>
        <fullName evidence="7">N(4)-(beta-N-acetylglucosaminyl)-L-asparaginase</fullName>
        <ecNumber evidence="7">3.5.1.26</ecNumber>
    </recommendedName>
    <alternativeName>
        <fullName evidence="9">Aspartylglucosaminidase</fullName>
    </alternativeName>
    <alternativeName>
        <fullName evidence="8">Glycosylasparaginase</fullName>
    </alternativeName>
    <alternativeName>
        <fullName evidence="10">N4-(N-acetyl-beta-glucosaminyl)-L-asparagine amidase</fullName>
    </alternativeName>
</protein>
<dbReference type="OrthoDB" id="188713at2759"/>
<keyword evidence="2" id="KW-0645">Protease</keyword>
<evidence type="ECO:0000256" key="3">
    <source>
        <dbReference type="ARBA" id="ARBA00022801"/>
    </source>
</evidence>
<reference evidence="15" key="2">
    <citation type="submission" date="2020-01" db="EMBL/GenBank/DDBJ databases">
        <authorList>
            <person name="Korhonen P.K.K."/>
            <person name="Guangxu M.G."/>
            <person name="Wang T.W."/>
            <person name="Stroehlein A.J.S."/>
            <person name="Young N.D."/>
            <person name="Ang C.-S.A."/>
            <person name="Fernando D.W.F."/>
            <person name="Lu H.L."/>
            <person name="Taylor S.T."/>
            <person name="Ehtesham M.E.M."/>
            <person name="Najaraj S.H.N."/>
            <person name="Harsha G.H.G."/>
            <person name="Madugundu A.M."/>
            <person name="Renuse S.R."/>
            <person name="Holt D.H."/>
            <person name="Pandey A.P."/>
            <person name="Papenfuss A.P."/>
            <person name="Gasser R.B.G."/>
            <person name="Fischer K.F."/>
        </authorList>
    </citation>
    <scope>NUCLEOTIDE SEQUENCE</scope>
    <source>
        <strain evidence="15">SSS_KF_BRIS2020</strain>
    </source>
</reference>
<dbReference type="GO" id="GO:0008233">
    <property type="term" value="F:peptidase activity"/>
    <property type="evidence" value="ECO:0007669"/>
    <property type="project" value="UniProtKB-KW"/>
</dbReference>
<evidence type="ECO:0000256" key="2">
    <source>
        <dbReference type="ARBA" id="ARBA00022670"/>
    </source>
</evidence>
<dbReference type="Gene3D" id="3.60.20.30">
    <property type="entry name" value="(Glycosyl)asparaginase"/>
    <property type="match status" value="1"/>
</dbReference>
<reference evidence="16" key="3">
    <citation type="submission" date="2022-06" db="UniProtKB">
        <authorList>
            <consortium name="EnsemblMetazoa"/>
        </authorList>
    </citation>
    <scope>IDENTIFICATION</scope>
</reference>
<dbReference type="Pfam" id="PF01112">
    <property type="entry name" value="Asparaginase_2"/>
    <property type="match status" value="1"/>
</dbReference>
<sequence>MRMAQTIHYLWFLAGLCSGLLTVLIWSNDSFGNSHNSRKFTFEYDKISDSKWPIIINTWAFDEANQAGWEVLTKNESALSAIVVACSKCQTLQCDHTVGWGGSPDENGETTLDAMIMDGFTHKVASIGALRDVKNVIGVAKALLEHSSHTMLVGDQATEFAIQMGFQRENISSKWSIDQYEQWRRNNCQPNYWFNVRPDPLYNCGPYSPVRNAKFAHFERSRDNWVDATNHDTIGVVAIDKNGHLGSGTSTNGMRHKIPGRVGDSPIPGAGSYADQDVGGAASTGDGDIILRFLPSYQAVENIRNGMKPEHAAQNALLRIQKKYPKAQIGLIALDKDGNFGASCMNVEGGFPFVVRYRSPNDSKSESVRRVNCI</sequence>
<evidence type="ECO:0000256" key="13">
    <source>
        <dbReference type="PIRSR" id="PIRSR600246-3"/>
    </source>
</evidence>
<feature type="signal peptide" evidence="14">
    <location>
        <begin position="1"/>
        <end position="19"/>
    </location>
</feature>
<evidence type="ECO:0000256" key="14">
    <source>
        <dbReference type="SAM" id="SignalP"/>
    </source>
</evidence>
<evidence type="ECO:0000313" key="17">
    <source>
        <dbReference type="Proteomes" id="UP000070412"/>
    </source>
</evidence>
<dbReference type="SUPFAM" id="SSF56235">
    <property type="entry name" value="N-terminal nucleophile aminohydrolases (Ntn hydrolases)"/>
    <property type="match status" value="1"/>
</dbReference>
<dbReference type="CDD" id="cd04513">
    <property type="entry name" value="Glycosylasparaginase"/>
    <property type="match status" value="1"/>
</dbReference>
<dbReference type="PANTHER" id="PTHR10188">
    <property type="entry name" value="L-ASPARAGINASE"/>
    <property type="match status" value="1"/>
</dbReference>
<evidence type="ECO:0000256" key="4">
    <source>
        <dbReference type="ARBA" id="ARBA00022813"/>
    </source>
</evidence>
<evidence type="ECO:0000313" key="15">
    <source>
        <dbReference type="EMBL" id="KAF7493051.1"/>
    </source>
</evidence>
<evidence type="ECO:0000256" key="7">
    <source>
        <dbReference type="ARBA" id="ARBA00066729"/>
    </source>
</evidence>
<feature type="active site" description="Nucleophile" evidence="11">
    <location>
        <position position="233"/>
    </location>
</feature>
<name>A0A834VDQ8_SARSC</name>
<evidence type="ECO:0000256" key="1">
    <source>
        <dbReference type="ARBA" id="ARBA00010872"/>
    </source>
</evidence>
<feature type="binding site" evidence="12">
    <location>
        <begin position="261"/>
        <end position="264"/>
    </location>
    <ligand>
        <name>substrate</name>
    </ligand>
</feature>
<comment type="catalytic activity">
    <reaction evidence="5">
        <text>N(4)-(beta-N-acetyl-D-glucosaminyl)-L-asparagine + H2O = N-acetyl-beta-D-glucosaminylamine + L-aspartate + H(+)</text>
        <dbReference type="Rhea" id="RHEA:11544"/>
        <dbReference type="ChEBI" id="CHEBI:15377"/>
        <dbReference type="ChEBI" id="CHEBI:15378"/>
        <dbReference type="ChEBI" id="CHEBI:15947"/>
        <dbReference type="ChEBI" id="CHEBI:29991"/>
        <dbReference type="ChEBI" id="CHEBI:58080"/>
        <dbReference type="EC" id="3.5.1.26"/>
    </reaction>
</comment>
<keyword evidence="17" id="KW-1185">Reference proteome</keyword>
<proteinExistence type="inferred from homology"/>
<dbReference type="EC" id="3.5.1.26" evidence="7"/>
<evidence type="ECO:0000256" key="8">
    <source>
        <dbReference type="ARBA" id="ARBA00078726"/>
    </source>
</evidence>
<organism evidence="15">
    <name type="scientific">Sarcoptes scabiei</name>
    <name type="common">Itch mite</name>
    <name type="synonym">Acarus scabiei</name>
    <dbReference type="NCBI Taxonomy" id="52283"/>
    <lineage>
        <taxon>Eukaryota</taxon>
        <taxon>Metazoa</taxon>
        <taxon>Ecdysozoa</taxon>
        <taxon>Arthropoda</taxon>
        <taxon>Chelicerata</taxon>
        <taxon>Arachnida</taxon>
        <taxon>Acari</taxon>
        <taxon>Acariformes</taxon>
        <taxon>Sarcoptiformes</taxon>
        <taxon>Astigmata</taxon>
        <taxon>Psoroptidia</taxon>
        <taxon>Sarcoptoidea</taxon>
        <taxon>Sarcoptidae</taxon>
        <taxon>Sarcoptinae</taxon>
        <taxon>Sarcoptes</taxon>
    </lineage>
</organism>
<dbReference type="GO" id="GO:0006508">
    <property type="term" value="P:proteolysis"/>
    <property type="evidence" value="ECO:0007669"/>
    <property type="project" value="UniProtKB-KW"/>
</dbReference>
<keyword evidence="14" id="KW-0732">Signal</keyword>
<keyword evidence="4" id="KW-0068">Autocatalytic cleavage</keyword>
<evidence type="ECO:0000256" key="11">
    <source>
        <dbReference type="PIRSR" id="PIRSR600246-1"/>
    </source>
</evidence>
<evidence type="ECO:0000256" key="5">
    <source>
        <dbReference type="ARBA" id="ARBA00050421"/>
    </source>
</evidence>